<dbReference type="AlphaFoldDB" id="A0A0G0BTB9"/>
<dbReference type="Proteomes" id="UP000034127">
    <property type="component" value="Unassembled WGS sequence"/>
</dbReference>
<name>A0A0G0BTB9_9BACT</name>
<protein>
    <submittedName>
        <fullName evidence="1">Uncharacterized protein</fullName>
    </submittedName>
</protein>
<proteinExistence type="predicted"/>
<organism evidence="1 2">
    <name type="scientific">Candidatus Roizmanbacteria bacterium GW2011_GWC2_35_12</name>
    <dbReference type="NCBI Taxonomy" id="1618485"/>
    <lineage>
        <taxon>Bacteria</taxon>
        <taxon>Candidatus Roizmaniibacteriota</taxon>
    </lineage>
</organism>
<feature type="non-terminal residue" evidence="1">
    <location>
        <position position="1"/>
    </location>
</feature>
<gene>
    <name evidence="1" type="ORF">UR63_C0025G0013</name>
</gene>
<evidence type="ECO:0000313" key="2">
    <source>
        <dbReference type="Proteomes" id="UP000034127"/>
    </source>
</evidence>
<sequence length="47" mass="5271">ALRSMKDFGVPKEIKRLLDRKKAKGTIIFSKKKMIHYSSGSSSLSSD</sequence>
<accession>A0A0G0BTB9</accession>
<evidence type="ECO:0000313" key="1">
    <source>
        <dbReference type="EMBL" id="KKP67006.1"/>
    </source>
</evidence>
<reference evidence="1 2" key="1">
    <citation type="journal article" date="2015" name="Nature">
        <title>rRNA introns, odd ribosomes, and small enigmatic genomes across a large radiation of phyla.</title>
        <authorList>
            <person name="Brown C.T."/>
            <person name="Hug L.A."/>
            <person name="Thomas B.C."/>
            <person name="Sharon I."/>
            <person name="Castelle C.J."/>
            <person name="Singh A."/>
            <person name="Wilkins M.J."/>
            <person name="Williams K.H."/>
            <person name="Banfield J.F."/>
        </authorList>
    </citation>
    <scope>NUCLEOTIDE SEQUENCE [LARGE SCALE GENOMIC DNA]</scope>
</reference>
<comment type="caution">
    <text evidence="1">The sequence shown here is derived from an EMBL/GenBank/DDBJ whole genome shotgun (WGS) entry which is preliminary data.</text>
</comment>
<dbReference type="EMBL" id="LBPX01000025">
    <property type="protein sequence ID" value="KKP67006.1"/>
    <property type="molecule type" value="Genomic_DNA"/>
</dbReference>